<keyword evidence="2" id="KW-0808">Transferase</keyword>
<dbReference type="Gene3D" id="3.40.50.2000">
    <property type="entry name" value="Glycogen Phosphorylase B"/>
    <property type="match status" value="2"/>
</dbReference>
<dbReference type="SUPFAM" id="SSF53756">
    <property type="entry name" value="UDP-Glycosyltransferase/glycogen phosphorylase"/>
    <property type="match status" value="1"/>
</dbReference>
<evidence type="ECO:0000256" key="2">
    <source>
        <dbReference type="ARBA" id="ARBA00022679"/>
    </source>
</evidence>
<proteinExistence type="predicted"/>
<accession>A0A9D5Q7M8</accession>
<gene>
    <name evidence="4" type="ORF">GF339_15910</name>
</gene>
<dbReference type="GO" id="GO:0016757">
    <property type="term" value="F:glycosyltransferase activity"/>
    <property type="evidence" value="ECO:0007669"/>
    <property type="project" value="UniProtKB-KW"/>
</dbReference>
<name>A0A9D5Q7M8_9BACT</name>
<evidence type="ECO:0000313" key="5">
    <source>
        <dbReference type="Proteomes" id="UP000649604"/>
    </source>
</evidence>
<dbReference type="Pfam" id="PF00534">
    <property type="entry name" value="Glycos_transf_1"/>
    <property type="match status" value="1"/>
</dbReference>
<evidence type="ECO:0000256" key="1">
    <source>
        <dbReference type="ARBA" id="ARBA00022676"/>
    </source>
</evidence>
<sequence>MKNSFETDSYPGKPKILFIGFAESTHTHAWIDLLKDAPVNVRLFGLHTTHLPPKNWPVKTYITTYPSLKLDSTTRKCLYPANRTGRFCKRQAGRFFWGSTDAFEQRWLAQIIQTWEPDIIHTLGLDPAGYFYFQARQTFKLAKIGLWIVQVRGGSDLTLSRLDPAQVPRIKKVLNECDQVLSDNKVNFTFVQELGVNKEHIASLSPIPGTGGIDVTSLLQYRCDPPSSRRMILWPKAYDSPWSLALPVFEAIKLIWAHIQPCHIHMLAMTPQTRMWYWELPEEIRAYCHCEQKIPREKVLTLMGQARIMLAPSLVDGIPNALYEAMAAGAFPIVSPLETIRTLVEDETNVLFARNLYPHEIAEAIRRAMSDDALVDKAAENNLELVQRVANRTVIGPQVVEFYKQLATQAQRIP</sequence>
<dbReference type="PANTHER" id="PTHR12526">
    <property type="entry name" value="GLYCOSYLTRANSFERASE"/>
    <property type="match status" value="1"/>
</dbReference>
<dbReference type="EMBL" id="WJJP01000522">
    <property type="protein sequence ID" value="MBD3326071.1"/>
    <property type="molecule type" value="Genomic_DNA"/>
</dbReference>
<organism evidence="4 5">
    <name type="scientific">candidate division KSB3 bacterium</name>
    <dbReference type="NCBI Taxonomy" id="2044937"/>
    <lineage>
        <taxon>Bacteria</taxon>
        <taxon>candidate division KSB3</taxon>
    </lineage>
</organism>
<dbReference type="Proteomes" id="UP000649604">
    <property type="component" value="Unassembled WGS sequence"/>
</dbReference>
<protein>
    <submittedName>
        <fullName evidence="4">Glycosyltransferase</fullName>
    </submittedName>
</protein>
<evidence type="ECO:0000313" key="4">
    <source>
        <dbReference type="EMBL" id="MBD3326071.1"/>
    </source>
</evidence>
<evidence type="ECO:0000259" key="3">
    <source>
        <dbReference type="Pfam" id="PF00534"/>
    </source>
</evidence>
<dbReference type="AlphaFoldDB" id="A0A9D5Q7M8"/>
<dbReference type="PANTHER" id="PTHR12526:SF629">
    <property type="entry name" value="TEICHURONIC ACID BIOSYNTHESIS GLYCOSYLTRANSFERASE TUAH-RELATED"/>
    <property type="match status" value="1"/>
</dbReference>
<keyword evidence="1" id="KW-0328">Glycosyltransferase</keyword>
<dbReference type="CDD" id="cd03801">
    <property type="entry name" value="GT4_PimA-like"/>
    <property type="match status" value="1"/>
</dbReference>
<feature type="domain" description="Glycosyl transferase family 1" evidence="3">
    <location>
        <begin position="286"/>
        <end position="382"/>
    </location>
</feature>
<reference evidence="4" key="1">
    <citation type="submission" date="2019-11" db="EMBL/GenBank/DDBJ databases">
        <title>Microbial mats filling the niche in hypersaline microbial mats.</title>
        <authorList>
            <person name="Wong H.L."/>
            <person name="Macleod F.I."/>
            <person name="White R.A. III"/>
            <person name="Burns B.P."/>
        </authorList>
    </citation>
    <scope>NUCLEOTIDE SEQUENCE</scope>
    <source>
        <strain evidence="4">Rbin_158</strain>
    </source>
</reference>
<comment type="caution">
    <text evidence="4">The sequence shown here is derived from an EMBL/GenBank/DDBJ whole genome shotgun (WGS) entry which is preliminary data.</text>
</comment>
<dbReference type="InterPro" id="IPR001296">
    <property type="entry name" value="Glyco_trans_1"/>
</dbReference>